<comment type="caution">
    <text evidence="2">The sequence shown here is derived from an EMBL/GenBank/DDBJ whole genome shotgun (WGS) entry which is preliminary data.</text>
</comment>
<evidence type="ECO:0000313" key="3">
    <source>
        <dbReference type="Proteomes" id="UP001144191"/>
    </source>
</evidence>
<reference evidence="2" key="1">
    <citation type="submission" date="2022-07" db="EMBL/GenBank/DDBJ databases">
        <title>Taxonomy of Aspergillus series Nigri: significant species reduction supported by multi-species coalescent approaches.</title>
        <authorList>
            <person name="Bian C."/>
            <person name="Kusuya Y."/>
            <person name="Sklenar F."/>
            <person name="D'hooge E."/>
            <person name="Yaguchi T."/>
            <person name="Takahashi H."/>
            <person name="Hubka V."/>
        </authorList>
    </citation>
    <scope>NUCLEOTIDE SEQUENCE</scope>
    <source>
        <strain evidence="2">IFM 63604</strain>
    </source>
</reference>
<dbReference type="AlphaFoldDB" id="A0A9W6EGZ4"/>
<accession>A0A9W6EGZ4</accession>
<sequence>MPSHNIPRGAALLNMDANLWFRNWASGNGQKLSNVQMKRLVTLTRKWRSNISSENLRVWTSNPSAEFWGFEPFRTESAWVRECLEIKVPTFEDHDEKFDDCEKALVRRRVLLIILCDIIQREVARLRASFEAQPHKFLSTAARNIVEQAYPGEYDKKLYDKCIHLQRYGQRFERAKIENVEVEALVAFAEAIYDKEYQSDLQKAFECILKTCPFRQSGNLRPRLPSSSTRKRLRKKAMRAKNTWKPSVPSTISHQIGTQATQEHVLDSNSSRLRPILNPRAEAQNADQIKSQLGIQQQSNNNVMSSAPMGIHSSDDQVPVPALLEGPTTLGRQQVPADPSRYRFCDSMLVSAPQFPFYDPLDDSVLASAASQFPVYGPLDDSALASAASRFP</sequence>
<gene>
    <name evidence="2" type="ORF">AnigIFM63604_004907</name>
</gene>
<feature type="region of interest" description="Disordered" evidence="1">
    <location>
        <begin position="302"/>
        <end position="335"/>
    </location>
</feature>
<dbReference type="Proteomes" id="UP001144191">
    <property type="component" value="Unassembled WGS sequence"/>
</dbReference>
<feature type="non-terminal residue" evidence="2">
    <location>
        <position position="1"/>
    </location>
</feature>
<dbReference type="EMBL" id="BRPB01000271">
    <property type="protein sequence ID" value="GLA56156.1"/>
    <property type="molecule type" value="Genomic_DNA"/>
</dbReference>
<evidence type="ECO:0000313" key="2">
    <source>
        <dbReference type="EMBL" id="GLA56156.1"/>
    </source>
</evidence>
<name>A0A9W6EGZ4_ASPNG</name>
<organism evidence="2 3">
    <name type="scientific">Aspergillus niger</name>
    <dbReference type="NCBI Taxonomy" id="5061"/>
    <lineage>
        <taxon>Eukaryota</taxon>
        <taxon>Fungi</taxon>
        <taxon>Dikarya</taxon>
        <taxon>Ascomycota</taxon>
        <taxon>Pezizomycotina</taxon>
        <taxon>Eurotiomycetes</taxon>
        <taxon>Eurotiomycetidae</taxon>
        <taxon>Eurotiales</taxon>
        <taxon>Aspergillaceae</taxon>
        <taxon>Aspergillus</taxon>
        <taxon>Aspergillus subgen. Circumdati</taxon>
    </lineage>
</organism>
<evidence type="ECO:0000256" key="1">
    <source>
        <dbReference type="SAM" id="MobiDB-lite"/>
    </source>
</evidence>
<protein>
    <submittedName>
        <fullName evidence="2">Uncharacterized protein</fullName>
    </submittedName>
</protein>
<proteinExistence type="predicted"/>